<name>A0A3P6CA24_BRAOL</name>
<protein>
    <submittedName>
        <fullName evidence="1">Uncharacterized protein</fullName>
    </submittedName>
</protein>
<dbReference type="AlphaFoldDB" id="A0A3P6CA24"/>
<sequence>MSNDTLPVLTQLFPIELPFVPAMKAFSVRSMVGSSQEKASGHLIQSFCGS</sequence>
<organism evidence="1">
    <name type="scientific">Brassica oleracea</name>
    <name type="common">Wild cabbage</name>
    <dbReference type="NCBI Taxonomy" id="3712"/>
    <lineage>
        <taxon>Eukaryota</taxon>
        <taxon>Viridiplantae</taxon>
        <taxon>Streptophyta</taxon>
        <taxon>Embryophyta</taxon>
        <taxon>Tracheophyta</taxon>
        <taxon>Spermatophyta</taxon>
        <taxon>Magnoliopsida</taxon>
        <taxon>eudicotyledons</taxon>
        <taxon>Gunneridae</taxon>
        <taxon>Pentapetalae</taxon>
        <taxon>rosids</taxon>
        <taxon>malvids</taxon>
        <taxon>Brassicales</taxon>
        <taxon>Brassicaceae</taxon>
        <taxon>Brassiceae</taxon>
        <taxon>Brassica</taxon>
    </lineage>
</organism>
<accession>A0A3P6CA24</accession>
<gene>
    <name evidence="1" type="ORF">BOLC4T25982H</name>
</gene>
<dbReference type="EMBL" id="LR031873">
    <property type="protein sequence ID" value="VDD11100.1"/>
    <property type="molecule type" value="Genomic_DNA"/>
</dbReference>
<proteinExistence type="predicted"/>
<reference evidence="1" key="1">
    <citation type="submission" date="2018-11" db="EMBL/GenBank/DDBJ databases">
        <authorList>
            <consortium name="Genoscope - CEA"/>
            <person name="William W."/>
        </authorList>
    </citation>
    <scope>NUCLEOTIDE SEQUENCE</scope>
</reference>
<evidence type="ECO:0000313" key="1">
    <source>
        <dbReference type="EMBL" id="VDD11100.1"/>
    </source>
</evidence>